<dbReference type="SUPFAM" id="SSF51905">
    <property type="entry name" value="FAD/NAD(P)-binding domain"/>
    <property type="match status" value="1"/>
</dbReference>
<evidence type="ECO:0000313" key="6">
    <source>
        <dbReference type="EMBL" id="KRN87293.1"/>
    </source>
</evidence>
<evidence type="ECO:0000256" key="2">
    <source>
        <dbReference type="ARBA" id="ARBA00022630"/>
    </source>
</evidence>
<dbReference type="EMBL" id="JQBK01000005">
    <property type="protein sequence ID" value="KRN87293.1"/>
    <property type="molecule type" value="Genomic_DNA"/>
</dbReference>
<evidence type="ECO:0000259" key="5">
    <source>
        <dbReference type="Pfam" id="PF00890"/>
    </source>
</evidence>
<dbReference type="PATRIC" id="fig|89059.3.peg.1702"/>
<comment type="caution">
    <text evidence="6">The sequence shown here is derived from an EMBL/GenBank/DDBJ whole genome shotgun (WGS) entry which is preliminary data.</text>
</comment>
<dbReference type="PANTHER" id="PTHR43400">
    <property type="entry name" value="FUMARATE REDUCTASE"/>
    <property type="match status" value="1"/>
</dbReference>
<organism evidence="6 7">
    <name type="scientific">Ligilactobacillus acidipiscis</name>
    <dbReference type="NCBI Taxonomy" id="89059"/>
    <lineage>
        <taxon>Bacteria</taxon>
        <taxon>Bacillati</taxon>
        <taxon>Bacillota</taxon>
        <taxon>Bacilli</taxon>
        <taxon>Lactobacillales</taxon>
        <taxon>Lactobacillaceae</taxon>
        <taxon>Ligilactobacillus</taxon>
    </lineage>
</organism>
<evidence type="ECO:0000313" key="7">
    <source>
        <dbReference type="Proteomes" id="UP000051491"/>
    </source>
</evidence>
<feature type="domain" description="FAD-dependent oxidoreductase 2 FAD-binding" evidence="5">
    <location>
        <begin position="7"/>
        <end position="72"/>
    </location>
</feature>
<name>A0A0R2KLI0_9LACO</name>
<dbReference type="PANTHER" id="PTHR43400:SF7">
    <property type="entry name" value="FAD-DEPENDENT OXIDOREDUCTASE 2 FAD BINDING DOMAIN-CONTAINING PROTEIN"/>
    <property type="match status" value="1"/>
</dbReference>
<dbReference type="Pfam" id="PF00890">
    <property type="entry name" value="FAD_binding_2"/>
    <property type="match status" value="1"/>
</dbReference>
<dbReference type="InterPro" id="IPR003953">
    <property type="entry name" value="FAD-dep_OxRdtase_2_FAD-bd"/>
</dbReference>
<dbReference type="Gene3D" id="3.50.50.60">
    <property type="entry name" value="FAD/NAD(P)-binding domain"/>
    <property type="match status" value="1"/>
</dbReference>
<dbReference type="InterPro" id="IPR036188">
    <property type="entry name" value="FAD/NAD-bd_sf"/>
</dbReference>
<evidence type="ECO:0000256" key="3">
    <source>
        <dbReference type="ARBA" id="ARBA00022827"/>
    </source>
</evidence>
<evidence type="ECO:0000256" key="4">
    <source>
        <dbReference type="ARBA" id="ARBA00023002"/>
    </source>
</evidence>
<dbReference type="InterPro" id="IPR050315">
    <property type="entry name" value="FAD-oxidoreductase_2"/>
</dbReference>
<dbReference type="OrthoDB" id="9806398at2"/>
<dbReference type="AlphaFoldDB" id="A0A0R2KLI0"/>
<dbReference type="GO" id="GO:0016491">
    <property type="term" value="F:oxidoreductase activity"/>
    <property type="evidence" value="ECO:0007669"/>
    <property type="project" value="UniProtKB-KW"/>
</dbReference>
<keyword evidence="3" id="KW-0274">FAD</keyword>
<comment type="cofactor">
    <cofactor evidence="1">
        <name>FAD</name>
        <dbReference type="ChEBI" id="CHEBI:57692"/>
    </cofactor>
</comment>
<dbReference type="RefSeq" id="WP_010495497.1">
    <property type="nucleotide sequence ID" value="NZ_JQBK01000005.1"/>
</dbReference>
<reference evidence="6 7" key="1">
    <citation type="journal article" date="2015" name="Genome Announc.">
        <title>Expanding the biotechnology potential of lactobacilli through comparative genomics of 213 strains and associated genera.</title>
        <authorList>
            <person name="Sun Z."/>
            <person name="Harris H.M."/>
            <person name="McCann A."/>
            <person name="Guo C."/>
            <person name="Argimon S."/>
            <person name="Zhang W."/>
            <person name="Yang X."/>
            <person name="Jeffery I.B."/>
            <person name="Cooney J.C."/>
            <person name="Kagawa T.F."/>
            <person name="Liu W."/>
            <person name="Song Y."/>
            <person name="Salvetti E."/>
            <person name="Wrobel A."/>
            <person name="Rasinkangas P."/>
            <person name="Parkhill J."/>
            <person name="Rea M.C."/>
            <person name="O'Sullivan O."/>
            <person name="Ritari J."/>
            <person name="Douillard F.P."/>
            <person name="Paul Ross R."/>
            <person name="Yang R."/>
            <person name="Briner A.E."/>
            <person name="Felis G.E."/>
            <person name="de Vos W.M."/>
            <person name="Barrangou R."/>
            <person name="Klaenhammer T.R."/>
            <person name="Caufield P.W."/>
            <person name="Cui Y."/>
            <person name="Zhang H."/>
            <person name="O'Toole P.W."/>
        </authorList>
    </citation>
    <scope>NUCLEOTIDE SEQUENCE [LARGE SCALE GENOMIC DNA]</scope>
    <source>
        <strain evidence="6 7">DSM 15353</strain>
    </source>
</reference>
<keyword evidence="4" id="KW-0560">Oxidoreductase</keyword>
<protein>
    <recommendedName>
        <fullName evidence="5">FAD-dependent oxidoreductase 2 FAD-binding domain-containing protein</fullName>
    </recommendedName>
</protein>
<proteinExistence type="predicted"/>
<evidence type="ECO:0000256" key="1">
    <source>
        <dbReference type="ARBA" id="ARBA00001974"/>
    </source>
</evidence>
<sequence length="74" mass="7474">MRPKKTDIVIVGAGGAGISAALSAAESGLQILVLEKTEWPGGSTRMSGGGIAAAGTSFQKEAGITDNKDSWLEL</sequence>
<accession>A0A0R2KLI0</accession>
<gene>
    <name evidence="6" type="ORF">IV43_GL001594</name>
</gene>
<dbReference type="GeneID" id="95348189"/>
<dbReference type="Proteomes" id="UP000051491">
    <property type="component" value="Unassembled WGS sequence"/>
</dbReference>
<keyword evidence="2" id="KW-0285">Flavoprotein</keyword>